<dbReference type="EMBL" id="BKCJ010009654">
    <property type="protein sequence ID" value="GEU88005.1"/>
    <property type="molecule type" value="Genomic_DNA"/>
</dbReference>
<dbReference type="SUPFAM" id="SSF50630">
    <property type="entry name" value="Acid proteases"/>
    <property type="match status" value="1"/>
</dbReference>
<feature type="region of interest" description="Disordered" evidence="1">
    <location>
        <begin position="10"/>
        <end position="35"/>
    </location>
</feature>
<dbReference type="InterPro" id="IPR053134">
    <property type="entry name" value="RNA-dir_DNA_polymerase"/>
</dbReference>
<proteinExistence type="predicted"/>
<accession>A0A6L2NTR8</accession>
<dbReference type="Pfam" id="PF08284">
    <property type="entry name" value="RVP_2"/>
    <property type="match status" value="1"/>
</dbReference>
<comment type="caution">
    <text evidence="3">The sequence shown here is derived from an EMBL/GenBank/DDBJ whole genome shotgun (WGS) entry which is preliminary data.</text>
</comment>
<gene>
    <name evidence="3" type="ORF">Tci_059983</name>
</gene>
<dbReference type="AlphaFoldDB" id="A0A6L2NTR8"/>
<dbReference type="InterPro" id="IPR043502">
    <property type="entry name" value="DNA/RNA_pol_sf"/>
</dbReference>
<protein>
    <submittedName>
        <fullName evidence="3">Retrotransposon protein, putative, Ty3-gypsy subclass</fullName>
    </submittedName>
</protein>
<organism evidence="3">
    <name type="scientific">Tanacetum cinerariifolium</name>
    <name type="common">Dalmatian daisy</name>
    <name type="synonym">Chrysanthemum cinerariifolium</name>
    <dbReference type="NCBI Taxonomy" id="118510"/>
    <lineage>
        <taxon>Eukaryota</taxon>
        <taxon>Viridiplantae</taxon>
        <taxon>Streptophyta</taxon>
        <taxon>Embryophyta</taxon>
        <taxon>Tracheophyta</taxon>
        <taxon>Spermatophyta</taxon>
        <taxon>Magnoliopsida</taxon>
        <taxon>eudicotyledons</taxon>
        <taxon>Gunneridae</taxon>
        <taxon>Pentapetalae</taxon>
        <taxon>asterids</taxon>
        <taxon>campanulids</taxon>
        <taxon>Asterales</taxon>
        <taxon>Asteraceae</taxon>
        <taxon>Asteroideae</taxon>
        <taxon>Anthemideae</taxon>
        <taxon>Anthemidinae</taxon>
        <taxon>Tanacetum</taxon>
    </lineage>
</organism>
<feature type="compositionally biased region" description="Acidic residues" evidence="1">
    <location>
        <begin position="89"/>
        <end position="117"/>
    </location>
</feature>
<dbReference type="SUPFAM" id="SSF56672">
    <property type="entry name" value="DNA/RNA polymerases"/>
    <property type="match status" value="1"/>
</dbReference>
<dbReference type="CDD" id="cd00303">
    <property type="entry name" value="retropepsin_like"/>
    <property type="match status" value="1"/>
</dbReference>
<feature type="region of interest" description="Disordered" evidence="1">
    <location>
        <begin position="52"/>
        <end position="161"/>
    </location>
</feature>
<dbReference type="Gene3D" id="3.10.10.10">
    <property type="entry name" value="HIV Type 1 Reverse Transcriptase, subunit A, domain 1"/>
    <property type="match status" value="1"/>
</dbReference>
<feature type="region of interest" description="Disordered" evidence="1">
    <location>
        <begin position="312"/>
        <end position="346"/>
    </location>
</feature>
<dbReference type="InterPro" id="IPR021109">
    <property type="entry name" value="Peptidase_aspartic_dom_sf"/>
</dbReference>
<reference evidence="3" key="1">
    <citation type="journal article" date="2019" name="Sci. Rep.">
        <title>Draft genome of Tanacetum cinerariifolium, the natural source of mosquito coil.</title>
        <authorList>
            <person name="Yamashiro T."/>
            <person name="Shiraishi A."/>
            <person name="Satake H."/>
            <person name="Nakayama K."/>
        </authorList>
    </citation>
    <scope>NUCLEOTIDE SEQUENCE</scope>
</reference>
<dbReference type="CDD" id="cd01647">
    <property type="entry name" value="RT_LTR"/>
    <property type="match status" value="1"/>
</dbReference>
<feature type="compositionally biased region" description="Acidic residues" evidence="1">
    <location>
        <begin position="131"/>
        <end position="161"/>
    </location>
</feature>
<dbReference type="Pfam" id="PF00078">
    <property type="entry name" value="RVT_1"/>
    <property type="match status" value="1"/>
</dbReference>
<dbReference type="Gene3D" id="2.40.70.10">
    <property type="entry name" value="Acid Proteases"/>
    <property type="match status" value="1"/>
</dbReference>
<dbReference type="Gene3D" id="3.30.70.270">
    <property type="match status" value="1"/>
</dbReference>
<evidence type="ECO:0000313" key="3">
    <source>
        <dbReference type="EMBL" id="GEU88005.1"/>
    </source>
</evidence>
<dbReference type="InterPro" id="IPR000477">
    <property type="entry name" value="RT_dom"/>
</dbReference>
<dbReference type="PANTHER" id="PTHR24559">
    <property type="entry name" value="TRANSPOSON TY3-I GAG-POL POLYPROTEIN"/>
    <property type="match status" value="1"/>
</dbReference>
<evidence type="ECO:0000256" key="1">
    <source>
        <dbReference type="SAM" id="MobiDB-lite"/>
    </source>
</evidence>
<dbReference type="PANTHER" id="PTHR24559:SF427">
    <property type="entry name" value="RNA-DIRECTED DNA POLYMERASE"/>
    <property type="match status" value="1"/>
</dbReference>
<feature type="domain" description="Reverse transcriptase" evidence="2">
    <location>
        <begin position="685"/>
        <end position="764"/>
    </location>
</feature>
<sequence>MEYFTYECRRAPKDGPYEEVTQQGQTPPLSPTYVLDPMELDEHVPIYVLEPEHPEYHVPSDDDMQVEDQPYADDALPIAKSPEHIADSESMEEDSINYLDEPEDDDEDPKEDPEEERTDYPVDGGDCDDKPFDDDDDDDDTDDEDEEPTEDEDNDEEEDLDLVDSFAVPVVDLVSSVGDTEALETDEARKTVRLEPLMSASIEARIAKHAAAPIPPTSSAYDQAPLGHRKTMIYMRDDIPKEDMPPQRRCVLTSPPHGCDVVESSAVAAARPPRGQYDFVDTVEAGQGLIHSPSHDAQTIARVVDRYNHACNKRRNKRRHDSSIHSSYDRSAIQRNSTHTQDDRSQSLSGGLRRLVQLACVCFYTDFMKCQPLNFKGTEGIVGLSQWLEKMELVFHISGCAVDNQVKFATCTLLGAALTCKFLANETEKVNKYISGLPDNIHGNVMSARTKTLDDAIKLANDLMDQKLRQYQQHNNKKNQKAGACYECGNTRHIKRNYLKLKNRKNGNGNGVAQGRAYPLGGKNVGPDSNIITGTFLLNNRYATILFDTGADMSFVSTTFSALINITPATLENHYGIKLADGRIIGVNTIIRGCTLNFMNHPFNIDLMPVPLGSFDVIIRMDWLTQYHGVIICDEKIVGTIRNERTGETTLRTIRQGIYKTQLFTLGSPDLVRQEERRIVLNVQRLFELNKLTVKNRYPLPRIDDLLNQQQGSSVYSKIDLRSGYHREEDIPKTAFRTRYGHYEFQVMPFGLINAPAVFMDLMNWEEHEGHLKLILELLKKEELYAKFSKCEFWIPKGEKEETAFRLIKQNLCSVPILAFPKGSENFIVYYDASQKGLGQHWWGCVGEWVLAVLVSGGGGRGKQENEAFGFGGKHCALHSVSKG</sequence>
<evidence type="ECO:0000259" key="2">
    <source>
        <dbReference type="Pfam" id="PF00078"/>
    </source>
</evidence>
<name>A0A6L2NTR8_TANCI</name>
<dbReference type="InterPro" id="IPR043128">
    <property type="entry name" value="Rev_trsase/Diguanyl_cyclase"/>
</dbReference>